<proteinExistence type="predicted"/>
<reference evidence="1 2" key="1">
    <citation type="journal article" date="2023" name="Plants (Basel)">
        <title>Bridging the Gap: Combining Genomics and Transcriptomics Approaches to Understand Stylosanthes scabra, an Orphan Legume from the Brazilian Caatinga.</title>
        <authorList>
            <person name="Ferreira-Neto J.R.C."/>
            <person name="da Silva M.D."/>
            <person name="Binneck E."/>
            <person name="de Melo N.F."/>
            <person name="da Silva R.H."/>
            <person name="de Melo A.L.T.M."/>
            <person name="Pandolfi V."/>
            <person name="Bustamante F.O."/>
            <person name="Brasileiro-Vidal A.C."/>
            <person name="Benko-Iseppon A.M."/>
        </authorList>
    </citation>
    <scope>NUCLEOTIDE SEQUENCE [LARGE SCALE GENOMIC DNA]</scope>
    <source>
        <tissue evidence="1">Leaves</tissue>
    </source>
</reference>
<name>A0ABU6Z9H8_9FABA</name>
<protein>
    <submittedName>
        <fullName evidence="1">Uncharacterized protein</fullName>
    </submittedName>
</protein>
<dbReference type="Proteomes" id="UP001341840">
    <property type="component" value="Unassembled WGS sequence"/>
</dbReference>
<comment type="caution">
    <text evidence="1">The sequence shown here is derived from an EMBL/GenBank/DDBJ whole genome shotgun (WGS) entry which is preliminary data.</text>
</comment>
<gene>
    <name evidence="1" type="ORF">PIB30_030915</name>
</gene>
<evidence type="ECO:0000313" key="2">
    <source>
        <dbReference type="Proteomes" id="UP001341840"/>
    </source>
</evidence>
<sequence>MFLPEPINTINIDIIPHMEYYYIPDEFFQMFKNDLPSCLIFIDSNGFQFEVCIIVLMESAYFIDGIDNIRTHYNLNYGSRIVATYCGLGYFGFQALEKVLEKPHATFLVEFNYLGGISIYSRKGYYHRIGKLRTHCQAGM</sequence>
<organism evidence="1 2">
    <name type="scientific">Stylosanthes scabra</name>
    <dbReference type="NCBI Taxonomy" id="79078"/>
    <lineage>
        <taxon>Eukaryota</taxon>
        <taxon>Viridiplantae</taxon>
        <taxon>Streptophyta</taxon>
        <taxon>Embryophyta</taxon>
        <taxon>Tracheophyta</taxon>
        <taxon>Spermatophyta</taxon>
        <taxon>Magnoliopsida</taxon>
        <taxon>eudicotyledons</taxon>
        <taxon>Gunneridae</taxon>
        <taxon>Pentapetalae</taxon>
        <taxon>rosids</taxon>
        <taxon>fabids</taxon>
        <taxon>Fabales</taxon>
        <taxon>Fabaceae</taxon>
        <taxon>Papilionoideae</taxon>
        <taxon>50 kb inversion clade</taxon>
        <taxon>dalbergioids sensu lato</taxon>
        <taxon>Dalbergieae</taxon>
        <taxon>Pterocarpus clade</taxon>
        <taxon>Stylosanthes</taxon>
    </lineage>
</organism>
<accession>A0ABU6Z9H8</accession>
<dbReference type="EMBL" id="JASCZI010271991">
    <property type="protein sequence ID" value="MED6218904.1"/>
    <property type="molecule type" value="Genomic_DNA"/>
</dbReference>
<evidence type="ECO:0000313" key="1">
    <source>
        <dbReference type="EMBL" id="MED6218904.1"/>
    </source>
</evidence>
<keyword evidence="2" id="KW-1185">Reference proteome</keyword>